<feature type="domain" description="UNC-45/Cro1/She4 central" evidence="3">
    <location>
        <begin position="34"/>
        <end position="210"/>
    </location>
</feature>
<dbReference type="InterPro" id="IPR016024">
    <property type="entry name" value="ARM-type_fold"/>
</dbReference>
<comment type="caution">
    <text evidence="4">The sequence shown here is derived from an EMBL/GenBank/DDBJ whole genome shotgun (WGS) entry which is preliminary data.</text>
</comment>
<evidence type="ECO:0000313" key="4">
    <source>
        <dbReference type="EMBL" id="ORY21422.1"/>
    </source>
</evidence>
<dbReference type="OrthoDB" id="199930at2759"/>
<dbReference type="Pfam" id="PF11701">
    <property type="entry name" value="UNC45-central"/>
    <property type="match status" value="1"/>
</dbReference>
<proteinExistence type="predicted"/>
<protein>
    <recommendedName>
        <fullName evidence="3">UNC-45/Cro1/She4 central domain-containing protein</fullName>
    </recommendedName>
</protein>
<dbReference type="GO" id="GO:0005737">
    <property type="term" value="C:cytoplasm"/>
    <property type="evidence" value="ECO:0007669"/>
    <property type="project" value="UniProtKB-SubCell"/>
</dbReference>
<dbReference type="InterPro" id="IPR024660">
    <property type="entry name" value="UCS_central_dom"/>
</dbReference>
<dbReference type="SUPFAM" id="SSF48371">
    <property type="entry name" value="ARM repeat"/>
    <property type="match status" value="1"/>
</dbReference>
<sequence>MSAEGRSAVGTGIRNLLRRLTGPGISVNDIQTRDVELIATSLLPSSPKHDRSIAYLCLSRICEDVHKSTSSDEEACRRIAEVISPLVKATFEGTDGTDDVSKYLPLTYLLASLFPLSPQAGILLLNQLAEDGGEDVASDTDALAVLLEVAELSSPLQPALAELLAQAAGTKVGRELVRSRAVEWLRGGLSFGGSDRKELGALCAVALSKLGASIQASENGAAEGSVLDEQDQQALCTTLVDHVLSKPAIPTVLPTIEGLSILSLRPRIKDLLAHQPTFLRTLLSYSPVPAVRGGSLPVTPRASMDLEDGTLSEMTDTSLCYGITTILVNLTARRPVLSNEDEQIAKIRAMAISGKKNPETEVPDPLEDDEHVRERVGVAIRAGVVSAMRGLVRADSLLVKSSVGRLSLNLVEDKENRPIFVRDGGFRSLATIVRDLLLPSKTKQDTGSTKPTQIDTLPALQALAKLIITTPPNLLFPPPYPTTCLNSLVPIYTLLCHPSSSLLQQFEALMALTNLASINPDTADRIVEASIVLPATTSHFIGSGRESPVRIMSKVEELMLSDNNLVRRAATELMCNLTACEKGMEYFASTNDARTRSKLNILLVLTAVDDLATRLAAAGALAMITDAPVACGSLLQGSTDIESNSGKERSTWARLLGLLEPDEDEDEEGEKIQVISSTPLLPNIDLAHRAITVLFNLVAHIVGLSADERKKILKVARSDDIENKLMAVLRLPVGQEVLAPTVEILKILKRYPASQ</sequence>
<accession>A0A1Y2AG25</accession>
<dbReference type="Gene3D" id="1.25.10.10">
    <property type="entry name" value="Leucine-rich Repeat Variant"/>
    <property type="match status" value="1"/>
</dbReference>
<comment type="subcellular location">
    <subcellularLocation>
        <location evidence="1">Cytoplasm</location>
    </subcellularLocation>
</comment>
<keyword evidence="5" id="KW-1185">Reference proteome</keyword>
<evidence type="ECO:0000256" key="2">
    <source>
        <dbReference type="ARBA" id="ARBA00022490"/>
    </source>
</evidence>
<dbReference type="AlphaFoldDB" id="A0A1Y2AG25"/>
<dbReference type="PANTHER" id="PTHR45994:SF1">
    <property type="entry name" value="FI21225P1"/>
    <property type="match status" value="1"/>
</dbReference>
<organism evidence="4 5">
    <name type="scientific">Naematelia encephala</name>
    <dbReference type="NCBI Taxonomy" id="71784"/>
    <lineage>
        <taxon>Eukaryota</taxon>
        <taxon>Fungi</taxon>
        <taxon>Dikarya</taxon>
        <taxon>Basidiomycota</taxon>
        <taxon>Agaricomycotina</taxon>
        <taxon>Tremellomycetes</taxon>
        <taxon>Tremellales</taxon>
        <taxon>Naemateliaceae</taxon>
        <taxon>Naematelia</taxon>
    </lineage>
</organism>
<dbReference type="STRING" id="71784.A0A1Y2AG25"/>
<dbReference type="InterPro" id="IPR011989">
    <property type="entry name" value="ARM-like"/>
</dbReference>
<dbReference type="InParanoid" id="A0A1Y2AG25"/>
<reference evidence="4 5" key="1">
    <citation type="submission" date="2016-07" db="EMBL/GenBank/DDBJ databases">
        <title>Pervasive Adenine N6-methylation of Active Genes in Fungi.</title>
        <authorList>
            <consortium name="DOE Joint Genome Institute"/>
            <person name="Mondo S.J."/>
            <person name="Dannebaum R.O."/>
            <person name="Kuo R.C."/>
            <person name="Labutti K."/>
            <person name="Haridas S."/>
            <person name="Kuo A."/>
            <person name="Salamov A."/>
            <person name="Ahrendt S.R."/>
            <person name="Lipzen A."/>
            <person name="Sullivan W."/>
            <person name="Andreopoulos W.B."/>
            <person name="Clum A."/>
            <person name="Lindquist E."/>
            <person name="Daum C."/>
            <person name="Ramamoorthy G.K."/>
            <person name="Gryganskyi A."/>
            <person name="Culley D."/>
            <person name="Magnuson J.K."/>
            <person name="James T.Y."/>
            <person name="O'Malley M.A."/>
            <person name="Stajich J.E."/>
            <person name="Spatafora J.W."/>
            <person name="Visel A."/>
            <person name="Grigoriev I.V."/>
        </authorList>
    </citation>
    <scope>NUCLEOTIDE SEQUENCE [LARGE SCALE GENOMIC DNA]</scope>
    <source>
        <strain evidence="4 5">68-887.2</strain>
    </source>
</reference>
<dbReference type="Proteomes" id="UP000193986">
    <property type="component" value="Unassembled WGS sequence"/>
</dbReference>
<name>A0A1Y2AG25_9TREE</name>
<gene>
    <name evidence="4" type="ORF">BCR39DRAFT_553603</name>
</gene>
<dbReference type="PANTHER" id="PTHR45994">
    <property type="entry name" value="FI21225P1"/>
    <property type="match status" value="1"/>
</dbReference>
<dbReference type="GO" id="GO:0051879">
    <property type="term" value="F:Hsp90 protein binding"/>
    <property type="evidence" value="ECO:0007669"/>
    <property type="project" value="TreeGrafter"/>
</dbReference>
<evidence type="ECO:0000259" key="3">
    <source>
        <dbReference type="Pfam" id="PF11701"/>
    </source>
</evidence>
<evidence type="ECO:0000256" key="1">
    <source>
        <dbReference type="ARBA" id="ARBA00004496"/>
    </source>
</evidence>
<dbReference type="EMBL" id="MCFC01000111">
    <property type="protein sequence ID" value="ORY21422.1"/>
    <property type="molecule type" value="Genomic_DNA"/>
</dbReference>
<evidence type="ECO:0000313" key="5">
    <source>
        <dbReference type="Proteomes" id="UP000193986"/>
    </source>
</evidence>
<keyword evidence="2" id="KW-0963">Cytoplasm</keyword>